<dbReference type="EC" id="2.5.1.54" evidence="3"/>
<dbReference type="InterPro" id="IPR002480">
    <property type="entry name" value="DAHP_synth_2"/>
</dbReference>
<dbReference type="RefSeq" id="WP_344265103.1">
    <property type="nucleotide sequence ID" value="NZ_BAAAMJ010000058.1"/>
</dbReference>
<sequence length="442" mass="47994">MSGLPEEDWRALRARQQPDREGPDELETVLAWLEEAPQLVYTAECDRLKDRLAAVARGEAVILHGGDGAETFARADADAVRGNLKTLLQMAVVLTYAASVPVIKVGRTAGQYAGPRTPSGQRGGRPLSSCRGGAVDVPAFTARARRREPWRMRRMYECSAMTLNLLRAFTTGGFADLRQLHDWNRGFVASSAAGRRYEELVDEIGRGLAFMRACGVTGHELAAAEFFVGHEGLLLDYEAALTRTDPESGRTYATSGHLLWIGDGARDPGGAHVEFLSRVSNPLAVALGPSATPATAVRLVDRLDPQREPGRLTFVVRAGADRIRDLLPGLVETVRSEGAQVCWVSDPMHGNTFTAATGHRTLTFETALDEVRGFMQVHRSLGTHPGGIHAELTGEDVTECVGGGNGVLPEDLPRRYVTARAPRFNHAQSLELAFLLAEMYCE</sequence>
<reference evidence="5 6" key="1">
    <citation type="journal article" date="2019" name="Int. J. Syst. Evol. Microbiol.">
        <title>The Global Catalogue of Microorganisms (GCM) 10K type strain sequencing project: providing services to taxonomists for standard genome sequencing and annotation.</title>
        <authorList>
            <consortium name="The Broad Institute Genomics Platform"/>
            <consortium name="The Broad Institute Genome Sequencing Center for Infectious Disease"/>
            <person name="Wu L."/>
            <person name="Ma J."/>
        </authorList>
    </citation>
    <scope>NUCLEOTIDE SEQUENCE [LARGE SCALE GENOMIC DNA]</scope>
    <source>
        <strain evidence="5 6">JCM 13581</strain>
    </source>
</reference>
<comment type="catalytic activity">
    <reaction evidence="3">
        <text>D-erythrose 4-phosphate + phosphoenolpyruvate + H2O = 7-phospho-2-dehydro-3-deoxy-D-arabino-heptonate + phosphate</text>
        <dbReference type="Rhea" id="RHEA:14717"/>
        <dbReference type="ChEBI" id="CHEBI:15377"/>
        <dbReference type="ChEBI" id="CHEBI:16897"/>
        <dbReference type="ChEBI" id="CHEBI:43474"/>
        <dbReference type="ChEBI" id="CHEBI:58394"/>
        <dbReference type="ChEBI" id="CHEBI:58702"/>
        <dbReference type="EC" id="2.5.1.54"/>
    </reaction>
</comment>
<evidence type="ECO:0000256" key="4">
    <source>
        <dbReference type="SAM" id="MobiDB-lite"/>
    </source>
</evidence>
<keyword evidence="6" id="KW-1185">Reference proteome</keyword>
<gene>
    <name evidence="5" type="ORF">GCM10009716_42380</name>
</gene>
<feature type="compositionally biased region" description="Basic and acidic residues" evidence="4">
    <location>
        <begin position="7"/>
        <end position="23"/>
    </location>
</feature>
<evidence type="ECO:0000256" key="3">
    <source>
        <dbReference type="RuleBase" id="RU363071"/>
    </source>
</evidence>
<name>A0ABN2PSN7_9ACTN</name>
<feature type="region of interest" description="Disordered" evidence="4">
    <location>
        <begin position="1"/>
        <end position="23"/>
    </location>
</feature>
<dbReference type="PANTHER" id="PTHR21337:SF0">
    <property type="entry name" value="PHOSPHO-2-DEHYDRO-3-DEOXYHEPTONATE ALDOLASE"/>
    <property type="match status" value="1"/>
</dbReference>
<dbReference type="PANTHER" id="PTHR21337">
    <property type="entry name" value="PHOSPHO-2-DEHYDRO-3-DEOXYHEPTONATE ALDOLASE 1, 2"/>
    <property type="match status" value="1"/>
</dbReference>
<evidence type="ECO:0000313" key="6">
    <source>
        <dbReference type="Proteomes" id="UP001501303"/>
    </source>
</evidence>
<proteinExistence type="inferred from homology"/>
<comment type="pathway">
    <text evidence="3">Metabolic intermediate biosynthesis; chorismate biosynthesis; chorismate from D-erythrose 4-phosphate and phosphoenolpyruvate: step 1/7.</text>
</comment>
<dbReference type="Pfam" id="PF01474">
    <property type="entry name" value="DAHP_synth_2"/>
    <property type="match status" value="1"/>
</dbReference>
<dbReference type="Gene3D" id="3.20.20.70">
    <property type="entry name" value="Aldolase class I"/>
    <property type="match status" value="1"/>
</dbReference>
<comment type="caution">
    <text evidence="5">The sequence shown here is derived from an EMBL/GenBank/DDBJ whole genome shotgun (WGS) entry which is preliminary data.</text>
</comment>
<dbReference type="InterPro" id="IPR013785">
    <property type="entry name" value="Aldolase_TIM"/>
</dbReference>
<accession>A0ABN2PSN7</accession>
<keyword evidence="2 3" id="KW-0808">Transferase</keyword>
<dbReference type="Proteomes" id="UP001501303">
    <property type="component" value="Unassembled WGS sequence"/>
</dbReference>
<keyword evidence="3" id="KW-0057">Aromatic amino acid biosynthesis</keyword>
<evidence type="ECO:0000313" key="5">
    <source>
        <dbReference type="EMBL" id="GAA1930446.1"/>
    </source>
</evidence>
<organism evidence="5 6">
    <name type="scientific">Streptomyces sodiiphilus</name>
    <dbReference type="NCBI Taxonomy" id="226217"/>
    <lineage>
        <taxon>Bacteria</taxon>
        <taxon>Bacillati</taxon>
        <taxon>Actinomycetota</taxon>
        <taxon>Actinomycetes</taxon>
        <taxon>Kitasatosporales</taxon>
        <taxon>Streptomycetaceae</taxon>
        <taxon>Streptomyces</taxon>
    </lineage>
</organism>
<comment type="similarity">
    <text evidence="1 3">Belongs to the class-II DAHP synthase family.</text>
</comment>
<dbReference type="EMBL" id="BAAAMJ010000058">
    <property type="protein sequence ID" value="GAA1930446.1"/>
    <property type="molecule type" value="Genomic_DNA"/>
</dbReference>
<dbReference type="SUPFAM" id="SSF51569">
    <property type="entry name" value="Aldolase"/>
    <property type="match status" value="1"/>
</dbReference>
<protein>
    <recommendedName>
        <fullName evidence="3">Phospho-2-dehydro-3-deoxyheptonate aldolase</fullName>
        <ecNumber evidence="3">2.5.1.54</ecNumber>
    </recommendedName>
</protein>
<keyword evidence="3" id="KW-0028">Amino-acid biosynthesis</keyword>
<evidence type="ECO:0000256" key="2">
    <source>
        <dbReference type="ARBA" id="ARBA00022679"/>
    </source>
</evidence>
<evidence type="ECO:0000256" key="1">
    <source>
        <dbReference type="ARBA" id="ARBA00008911"/>
    </source>
</evidence>